<evidence type="ECO:0000256" key="3">
    <source>
        <dbReference type="ARBA" id="ARBA00022741"/>
    </source>
</evidence>
<gene>
    <name evidence="8" type="ORF">M977_04241</name>
</gene>
<dbReference type="GO" id="GO:0005829">
    <property type="term" value="C:cytosol"/>
    <property type="evidence" value="ECO:0007669"/>
    <property type="project" value="TreeGrafter"/>
</dbReference>
<keyword evidence="5" id="KW-0067">ATP-binding</keyword>
<dbReference type="PANTHER" id="PTHR10196:SF69">
    <property type="entry name" value="GLYCEROL KINASE"/>
    <property type="match status" value="1"/>
</dbReference>
<dbReference type="EMBL" id="LXEP01000044">
    <property type="protein sequence ID" value="OAT16995.1"/>
    <property type="molecule type" value="Genomic_DNA"/>
</dbReference>
<comment type="similarity">
    <text evidence="1">Belongs to the FGGY kinase family.</text>
</comment>
<dbReference type="InterPro" id="IPR043129">
    <property type="entry name" value="ATPase_NBD"/>
</dbReference>
<evidence type="ECO:0000256" key="1">
    <source>
        <dbReference type="ARBA" id="ARBA00009156"/>
    </source>
</evidence>
<dbReference type="PATRIC" id="fig|1354253.4.peg.4354"/>
<feature type="domain" description="Carbohydrate kinase FGGY C-terminal" evidence="7">
    <location>
        <begin position="262"/>
        <end position="445"/>
    </location>
</feature>
<dbReference type="Pfam" id="PF00370">
    <property type="entry name" value="FGGY_N"/>
    <property type="match status" value="1"/>
</dbReference>
<dbReference type="AlphaFoldDB" id="A0A1B7HMX4"/>
<sequence length="496" mass="53203">MSSPIILAIDEGTTNAKVVAVDSNGQICARCSVGVAMTHPAPGLAEQDPIALWHAVCEALSGCLQQLGSVTIAGIAISNQRESVLVWQRHDGKPLTPVVSWQDRRSEQICEQLLAQGHGELITRLTGLPVDPLFPAAKIRALLDAIPDGMKRAAAGELCIGTIDSWLNWQLTAGHSFTTDYSNAARTQLFNIYQGEWDDELLKLFGIPRAALAEVRASSGHHGEVQINTIPGLPIGTPVLALIGDSHAALYAQRSVCGQVVKATYGTGSSLMLSLPEPATRSNRLSTTLAWHDGELNYALEGNITHTGSGAAWLGKMLGISDPAELTRLAQSAESNQGVYYVPALSGLGAPWWDLHARGMICGLTDAATPAVLARAALESLVYQIADVFFAMEQATGQHLESLCVDGTATQNRWLMQLQTDVLQRPLIIQPAAEISALGATLLAGKTLGWWQDGTPLAALANCGERLLPQAEQQKTMQQNYKQWLEAVARCRFMPN</sequence>
<dbReference type="CDD" id="cd07769">
    <property type="entry name" value="ASKHA_NBD_FGGY_GK"/>
    <property type="match status" value="1"/>
</dbReference>
<accession>A0A1B7HMX4</accession>
<organism evidence="8 9">
    <name type="scientific">Buttiauxella gaviniae ATCC 51604</name>
    <dbReference type="NCBI Taxonomy" id="1354253"/>
    <lineage>
        <taxon>Bacteria</taxon>
        <taxon>Pseudomonadati</taxon>
        <taxon>Pseudomonadota</taxon>
        <taxon>Gammaproteobacteria</taxon>
        <taxon>Enterobacterales</taxon>
        <taxon>Enterobacteriaceae</taxon>
        <taxon>Buttiauxella</taxon>
    </lineage>
</organism>
<comment type="caution">
    <text evidence="8">The sequence shown here is derived from an EMBL/GenBank/DDBJ whole genome shotgun (WGS) entry which is preliminary data.</text>
</comment>
<protein>
    <submittedName>
        <fullName evidence="8">Pentose kinase</fullName>
        <ecNumber evidence="8">2.7.1.-</ecNumber>
    </submittedName>
</protein>
<dbReference type="GO" id="GO:0005524">
    <property type="term" value="F:ATP binding"/>
    <property type="evidence" value="ECO:0007669"/>
    <property type="project" value="UniProtKB-KW"/>
</dbReference>
<keyword evidence="4 8" id="KW-0418">Kinase</keyword>
<dbReference type="Gene3D" id="3.30.420.40">
    <property type="match status" value="2"/>
</dbReference>
<name>A0A1B7HMX4_9ENTR</name>
<dbReference type="InterPro" id="IPR000577">
    <property type="entry name" value="Carb_kinase_FGGY"/>
</dbReference>
<dbReference type="Proteomes" id="UP000078504">
    <property type="component" value="Unassembled WGS sequence"/>
</dbReference>
<dbReference type="EC" id="2.7.1.-" evidence="8"/>
<dbReference type="InterPro" id="IPR018484">
    <property type="entry name" value="FGGY_N"/>
</dbReference>
<keyword evidence="3" id="KW-0547">Nucleotide-binding</keyword>
<evidence type="ECO:0000256" key="2">
    <source>
        <dbReference type="ARBA" id="ARBA00022679"/>
    </source>
</evidence>
<dbReference type="GO" id="GO:0019563">
    <property type="term" value="P:glycerol catabolic process"/>
    <property type="evidence" value="ECO:0007669"/>
    <property type="project" value="TreeGrafter"/>
</dbReference>
<evidence type="ECO:0000259" key="7">
    <source>
        <dbReference type="Pfam" id="PF02782"/>
    </source>
</evidence>
<dbReference type="PIRSF" id="PIRSF000538">
    <property type="entry name" value="GlpK"/>
    <property type="match status" value="1"/>
</dbReference>
<dbReference type="RefSeq" id="WP_064518735.1">
    <property type="nucleotide sequence ID" value="NZ_LXEP01000044.1"/>
</dbReference>
<dbReference type="PANTHER" id="PTHR10196">
    <property type="entry name" value="SUGAR KINASE"/>
    <property type="match status" value="1"/>
</dbReference>
<dbReference type="InterPro" id="IPR018485">
    <property type="entry name" value="FGGY_C"/>
</dbReference>
<feature type="domain" description="Carbohydrate kinase FGGY N-terminal" evidence="6">
    <location>
        <begin position="5"/>
        <end position="250"/>
    </location>
</feature>
<keyword evidence="2 8" id="KW-0808">Transferase</keyword>
<dbReference type="Pfam" id="PF02782">
    <property type="entry name" value="FGGY_C"/>
    <property type="match status" value="1"/>
</dbReference>
<evidence type="ECO:0000313" key="8">
    <source>
        <dbReference type="EMBL" id="OAT16995.1"/>
    </source>
</evidence>
<evidence type="ECO:0000256" key="5">
    <source>
        <dbReference type="ARBA" id="ARBA00022840"/>
    </source>
</evidence>
<evidence type="ECO:0000256" key="4">
    <source>
        <dbReference type="ARBA" id="ARBA00022777"/>
    </source>
</evidence>
<evidence type="ECO:0000259" key="6">
    <source>
        <dbReference type="Pfam" id="PF00370"/>
    </source>
</evidence>
<dbReference type="SUPFAM" id="SSF53067">
    <property type="entry name" value="Actin-like ATPase domain"/>
    <property type="match status" value="2"/>
</dbReference>
<evidence type="ECO:0000313" key="9">
    <source>
        <dbReference type="Proteomes" id="UP000078504"/>
    </source>
</evidence>
<reference evidence="8 9" key="1">
    <citation type="submission" date="2016-04" db="EMBL/GenBank/DDBJ databases">
        <title>ATOL: Assembling a taxonomically balanced genome-scale reconstruction of the evolutionary history of the Enterobacteriaceae.</title>
        <authorList>
            <person name="Plunkett G.III."/>
            <person name="Neeno-Eckwall E.C."/>
            <person name="Glasner J.D."/>
            <person name="Perna N.T."/>
        </authorList>
    </citation>
    <scope>NUCLEOTIDE SEQUENCE [LARGE SCALE GENOMIC DNA]</scope>
    <source>
        <strain evidence="8 9">ATCC 51604</strain>
    </source>
</reference>
<dbReference type="GO" id="GO:0004370">
    <property type="term" value="F:glycerol kinase activity"/>
    <property type="evidence" value="ECO:0007669"/>
    <property type="project" value="TreeGrafter"/>
</dbReference>
<proteinExistence type="inferred from homology"/>